<organism evidence="1 2">
    <name type="scientific">Oedothorax gibbosus</name>
    <dbReference type="NCBI Taxonomy" id="931172"/>
    <lineage>
        <taxon>Eukaryota</taxon>
        <taxon>Metazoa</taxon>
        <taxon>Ecdysozoa</taxon>
        <taxon>Arthropoda</taxon>
        <taxon>Chelicerata</taxon>
        <taxon>Arachnida</taxon>
        <taxon>Araneae</taxon>
        <taxon>Araneomorphae</taxon>
        <taxon>Entelegynae</taxon>
        <taxon>Araneoidea</taxon>
        <taxon>Linyphiidae</taxon>
        <taxon>Erigoninae</taxon>
        <taxon>Oedothorax</taxon>
    </lineage>
</organism>
<dbReference type="EMBL" id="JAFNEN010000192">
    <property type="protein sequence ID" value="KAG8190156.1"/>
    <property type="molecule type" value="Genomic_DNA"/>
</dbReference>
<gene>
    <name evidence="1" type="ORF">JTE90_008691</name>
</gene>
<dbReference type="AlphaFoldDB" id="A0AAV6V3C3"/>
<comment type="caution">
    <text evidence="1">The sequence shown here is derived from an EMBL/GenBank/DDBJ whole genome shotgun (WGS) entry which is preliminary data.</text>
</comment>
<accession>A0AAV6V3C3</accession>
<dbReference type="Proteomes" id="UP000827092">
    <property type="component" value="Unassembled WGS sequence"/>
</dbReference>
<reference evidence="1 2" key="1">
    <citation type="journal article" date="2022" name="Nat. Ecol. Evol.">
        <title>A masculinizing supergene underlies an exaggerated male reproductive morph in a spider.</title>
        <authorList>
            <person name="Hendrickx F."/>
            <person name="De Corte Z."/>
            <person name="Sonet G."/>
            <person name="Van Belleghem S.M."/>
            <person name="Kostlbacher S."/>
            <person name="Vangestel C."/>
        </authorList>
    </citation>
    <scope>NUCLEOTIDE SEQUENCE [LARGE SCALE GENOMIC DNA]</scope>
    <source>
        <strain evidence="1">W744_W776</strain>
    </source>
</reference>
<evidence type="ECO:0000313" key="2">
    <source>
        <dbReference type="Proteomes" id="UP000827092"/>
    </source>
</evidence>
<evidence type="ECO:0000313" key="1">
    <source>
        <dbReference type="EMBL" id="KAG8190156.1"/>
    </source>
</evidence>
<name>A0AAV6V3C3_9ARAC</name>
<keyword evidence="2" id="KW-1185">Reference proteome</keyword>
<sequence>MVRGFEKTMQWRTNARNCKPILQQISKALSQAFLQKRKTKFCKLQSHFKEDKTINYNFTVLPEENSKAPQNFPFRKSNDPISSRGVQIIVLKECHKIPGSLECLIVLESVSDDGTLIIYLLAATNDWQSMAEGHKSIRWVDKNASNSVFLYNKRHANGKKVVPRIGPKMTSAGPIDRWTAMKALGGFSQGVAQGVVPFNPSSKNPSPKLSIKVICQVGTEKAN</sequence>
<protein>
    <submittedName>
        <fullName evidence="1">Uncharacterized protein</fullName>
    </submittedName>
</protein>
<proteinExistence type="predicted"/>